<sequence length="236" mass="28053">MAVYLDIDLDFLVKPIRKESINNVRMYKYEECSVDNVDEFIELLKSKGLLNSKDKKFFTNHKKSYTYWWIKRLMDNTLIHIDAHSDLYRNKNRNLTLLRDTDMGCDDYIWFAIRDGFISKIIWVIPDGLYDLSEADLAKKFIPEDMILDYRYEENQLKIKFEVDTRIGNRVIEYCICNLLHLPAFENIEMMTVATSPEFTSESCDKEMMRALTFLGASEDEITRIMKLHKEMPHKL</sequence>
<dbReference type="STRING" id="1403537.Q428_04265"/>
<name>A0A017RWL3_9CLOT</name>
<protein>
    <submittedName>
        <fullName evidence="1">Uncharacterized protein</fullName>
    </submittedName>
</protein>
<dbReference type="Proteomes" id="UP000019681">
    <property type="component" value="Unassembled WGS sequence"/>
</dbReference>
<proteinExistence type="predicted"/>
<accession>A0A017RWL3</accession>
<dbReference type="OrthoDB" id="157023at2"/>
<evidence type="ECO:0000313" key="2">
    <source>
        <dbReference type="Proteomes" id="UP000019681"/>
    </source>
</evidence>
<organism evidence="1 2">
    <name type="scientific">Fervidicella metallireducens AeB</name>
    <dbReference type="NCBI Taxonomy" id="1403537"/>
    <lineage>
        <taxon>Bacteria</taxon>
        <taxon>Bacillati</taxon>
        <taxon>Bacillota</taxon>
        <taxon>Clostridia</taxon>
        <taxon>Eubacteriales</taxon>
        <taxon>Clostridiaceae</taxon>
        <taxon>Fervidicella</taxon>
    </lineage>
</organism>
<dbReference type="EMBL" id="AZQP01000008">
    <property type="protein sequence ID" value="EYE89158.1"/>
    <property type="molecule type" value="Genomic_DNA"/>
</dbReference>
<reference evidence="1 2" key="1">
    <citation type="journal article" date="2014" name="Genome Announc.">
        <title>Draft Genome Sequence of Fervidicella metallireducens Strain AeBT, an Iron-Reducing Thermoanaerobe from the Great Artesian Basin.</title>
        <authorList>
            <person name="Patel B.K."/>
        </authorList>
    </citation>
    <scope>NUCLEOTIDE SEQUENCE [LARGE SCALE GENOMIC DNA]</scope>
    <source>
        <strain evidence="1 2">AeB</strain>
    </source>
</reference>
<comment type="caution">
    <text evidence="1">The sequence shown here is derived from an EMBL/GenBank/DDBJ whole genome shotgun (WGS) entry which is preliminary data.</text>
</comment>
<gene>
    <name evidence="1" type="ORF">Q428_04265</name>
</gene>
<keyword evidence="2" id="KW-1185">Reference proteome</keyword>
<dbReference type="RefSeq" id="WP_051514912.1">
    <property type="nucleotide sequence ID" value="NZ_AZQP01000008.1"/>
</dbReference>
<evidence type="ECO:0000313" key="1">
    <source>
        <dbReference type="EMBL" id="EYE89158.1"/>
    </source>
</evidence>
<dbReference type="AlphaFoldDB" id="A0A017RWL3"/>